<feature type="repeat" description="WD" evidence="3">
    <location>
        <begin position="621"/>
        <end position="663"/>
    </location>
</feature>
<keyword evidence="6" id="KW-1185">Reference proteome</keyword>
<dbReference type="InterPro" id="IPR036322">
    <property type="entry name" value="WD40_repeat_dom_sf"/>
</dbReference>
<dbReference type="PRINTS" id="PR00320">
    <property type="entry name" value="GPROTEINBRPT"/>
</dbReference>
<accession>A0A9N8V416</accession>
<feature type="region of interest" description="Disordered" evidence="4">
    <location>
        <begin position="429"/>
        <end position="455"/>
    </location>
</feature>
<name>A0A9N8V416_9GLOM</name>
<dbReference type="PROSITE" id="PS50082">
    <property type="entry name" value="WD_REPEATS_2"/>
    <property type="match status" value="4"/>
</dbReference>
<evidence type="ECO:0000256" key="1">
    <source>
        <dbReference type="ARBA" id="ARBA00022574"/>
    </source>
</evidence>
<sequence>MSNTNVNNELVSHKAFGIPLILSNIFVYIALEQHVLSCSLVNHLWNQLATERLWYKFRGLANESKTKSFRKFLNVLRESRQGKCLHRYERYVRVLDLERLRFSHETLLETLQCCPRLELIILRGGKLDGAKFGQIAEHMPNIKVMKLKDSSIYDGNALVALAKYCPNLEELSLKRDIECYGEVVIEIMKNCPRITRLIIEQKTYEDDILKQILLHCPNLGTLILDHCINISENFLLTIYNYCPLLSSLILTHVYQVSTEFLLATVRFFDNAPKLSIQKVDKPLDSRVEASQEKIEVNWVSCDLGRILEFYRTRKRRLEILQMTGLTLSHVTLNILCESLDLSILHLDRVDGLMKSDILAAVSKLKNLSTLRVHFQTYEVNPLLSDELKKIAEACPSLHYIEDLNHSFIIFKPKKKKVDKFPKFNFGTTFETSSSTSKSQPASSNAEEEPASAEETDGLEALRAMLPTSFGVKKNTKVSTEAFAKTRRKEEEAKSVEIGPLPSETGSPAKGKRVRTETSQPSGERFESDTLALDPAGARLITGSYDYDIKFWDFAGMDSSLRPFRSLRPCGDHQIHHIEYSLSGDQFLIISGSARPKLYDRDGFEIEEYIKGDPYIRDMRNTSGHVAALTSGGWHPHDKQYFFTASADSTIRLWDVENKRKQKQVIVFKTKERGGRTIVTATVYSPDAKLIAAAAQDGNLCLWPANGPYARPSHIIEKAHSPHSETSSIIFSRNNWTVVTRGGDDTVKVWDTRNFKSVVSVASDLPSYNPENNAIFNPDERTAVKRGAGYGKLVMMDRNTLQIVRTISITQSSVIRVLWHSRINQIITGSADGSAHVFYDPNVSVRGAKLCVVKEPKKRSIDDFEINRPIIAPHSLALFRDDRPKTTKRKREKLRKDPIASRRPDLPVSGPGKGGKIGSSLTQHIMKDLIRDTTRDEDPREALLKFATISETDPKWIGAGNVKKEFSVHINKRSQFPF</sequence>
<feature type="repeat" description="WD" evidence="3">
    <location>
        <begin position="671"/>
        <end position="702"/>
    </location>
</feature>
<proteinExistence type="predicted"/>
<dbReference type="InterPro" id="IPR015943">
    <property type="entry name" value="WD40/YVTN_repeat-like_dom_sf"/>
</dbReference>
<evidence type="ECO:0000256" key="3">
    <source>
        <dbReference type="PROSITE-ProRule" id="PRU00221"/>
    </source>
</evidence>
<dbReference type="PROSITE" id="PS50294">
    <property type="entry name" value="WD_REPEATS_REGION"/>
    <property type="match status" value="1"/>
</dbReference>
<gene>
    <name evidence="5" type="ORF">AGERDE_LOCUS287</name>
</gene>
<dbReference type="EMBL" id="CAJVPL010000013">
    <property type="protein sequence ID" value="CAG8433958.1"/>
    <property type="molecule type" value="Genomic_DNA"/>
</dbReference>
<feature type="repeat" description="WD" evidence="3">
    <location>
        <begin position="529"/>
        <end position="552"/>
    </location>
</feature>
<dbReference type="InterPro" id="IPR051858">
    <property type="entry name" value="WD_repeat_GAD-1"/>
</dbReference>
<dbReference type="PANTHER" id="PTHR16017:SF0">
    <property type="entry name" value="WD REPEAT-CONTAINING PROTEIN 70"/>
    <property type="match status" value="1"/>
</dbReference>
<feature type="region of interest" description="Disordered" evidence="4">
    <location>
        <begin position="482"/>
        <end position="529"/>
    </location>
</feature>
<evidence type="ECO:0000256" key="2">
    <source>
        <dbReference type="ARBA" id="ARBA00022737"/>
    </source>
</evidence>
<dbReference type="PANTHER" id="PTHR16017">
    <property type="entry name" value="GASTRULATION DEFECTIVE PROTEIN 1-RELATED"/>
    <property type="match status" value="1"/>
</dbReference>
<dbReference type="Gene3D" id="3.80.10.10">
    <property type="entry name" value="Ribonuclease Inhibitor"/>
    <property type="match status" value="1"/>
</dbReference>
<keyword evidence="1 3" id="KW-0853">WD repeat</keyword>
<dbReference type="InterPro" id="IPR020472">
    <property type="entry name" value="WD40_PAC1"/>
</dbReference>
<dbReference type="InterPro" id="IPR001680">
    <property type="entry name" value="WD40_rpt"/>
</dbReference>
<dbReference type="GO" id="GO:0005634">
    <property type="term" value="C:nucleus"/>
    <property type="evidence" value="ECO:0007669"/>
    <property type="project" value="TreeGrafter"/>
</dbReference>
<feature type="compositionally biased region" description="Basic and acidic residues" evidence="4">
    <location>
        <begin position="893"/>
        <end position="904"/>
    </location>
</feature>
<feature type="repeat" description="WD" evidence="3">
    <location>
        <begin position="718"/>
        <end position="759"/>
    </location>
</feature>
<dbReference type="Gene3D" id="2.130.10.10">
    <property type="entry name" value="YVTN repeat-like/Quinoprotein amine dehydrogenase"/>
    <property type="match status" value="1"/>
</dbReference>
<dbReference type="SMART" id="SM00320">
    <property type="entry name" value="WD40"/>
    <property type="match status" value="6"/>
</dbReference>
<dbReference type="SUPFAM" id="SSF52047">
    <property type="entry name" value="RNI-like"/>
    <property type="match status" value="1"/>
</dbReference>
<dbReference type="OrthoDB" id="10264376at2759"/>
<dbReference type="InterPro" id="IPR032675">
    <property type="entry name" value="LRR_dom_sf"/>
</dbReference>
<dbReference type="Pfam" id="PF00400">
    <property type="entry name" value="WD40"/>
    <property type="match status" value="3"/>
</dbReference>
<feature type="region of interest" description="Disordered" evidence="4">
    <location>
        <begin position="880"/>
        <end position="918"/>
    </location>
</feature>
<evidence type="ECO:0000313" key="6">
    <source>
        <dbReference type="Proteomes" id="UP000789831"/>
    </source>
</evidence>
<comment type="caution">
    <text evidence="5">The sequence shown here is derived from an EMBL/GenBank/DDBJ whole genome shotgun (WGS) entry which is preliminary data.</text>
</comment>
<dbReference type="Proteomes" id="UP000789831">
    <property type="component" value="Unassembled WGS sequence"/>
</dbReference>
<organism evidence="5 6">
    <name type="scientific">Ambispora gerdemannii</name>
    <dbReference type="NCBI Taxonomy" id="144530"/>
    <lineage>
        <taxon>Eukaryota</taxon>
        <taxon>Fungi</taxon>
        <taxon>Fungi incertae sedis</taxon>
        <taxon>Mucoromycota</taxon>
        <taxon>Glomeromycotina</taxon>
        <taxon>Glomeromycetes</taxon>
        <taxon>Archaeosporales</taxon>
        <taxon>Ambisporaceae</taxon>
        <taxon>Ambispora</taxon>
    </lineage>
</organism>
<protein>
    <submittedName>
        <fullName evidence="5">12145_t:CDS:1</fullName>
    </submittedName>
</protein>
<evidence type="ECO:0000313" key="5">
    <source>
        <dbReference type="EMBL" id="CAG8433958.1"/>
    </source>
</evidence>
<feature type="compositionally biased region" description="Acidic residues" evidence="4">
    <location>
        <begin position="445"/>
        <end position="455"/>
    </location>
</feature>
<dbReference type="AlphaFoldDB" id="A0A9N8V416"/>
<reference evidence="5" key="1">
    <citation type="submission" date="2021-06" db="EMBL/GenBank/DDBJ databases">
        <authorList>
            <person name="Kallberg Y."/>
            <person name="Tangrot J."/>
            <person name="Rosling A."/>
        </authorList>
    </citation>
    <scope>NUCLEOTIDE SEQUENCE</scope>
    <source>
        <strain evidence="5">MT106</strain>
    </source>
</reference>
<keyword evidence="2" id="KW-0677">Repeat</keyword>
<dbReference type="SUPFAM" id="SSF50978">
    <property type="entry name" value="WD40 repeat-like"/>
    <property type="match status" value="1"/>
</dbReference>
<evidence type="ECO:0000256" key="4">
    <source>
        <dbReference type="SAM" id="MobiDB-lite"/>
    </source>
</evidence>
<dbReference type="GO" id="GO:0035861">
    <property type="term" value="C:site of double-strand break"/>
    <property type="evidence" value="ECO:0007669"/>
    <property type="project" value="TreeGrafter"/>
</dbReference>
<feature type="compositionally biased region" description="Low complexity" evidence="4">
    <location>
        <begin position="429"/>
        <end position="444"/>
    </location>
</feature>